<dbReference type="EMBL" id="JADQDP010000001">
    <property type="protein sequence ID" value="MBF9140348.1"/>
    <property type="molecule type" value="Genomic_DNA"/>
</dbReference>
<sequence length="153" mass="16713">MHACKIFFISTIVCLSACHRNRSIISVGYKDGGNLQRGDKVLLNGFTVGEVLDYHFVPKTVFVDLLMEDGVKIPFNSRFIINKSLLGSSSIIIKPSSSDKFITNMDTVMGVSYSAPVFDSINQKKAKVGFQKIAEGLSEVVQAFGSDSISNPK</sequence>
<name>A0A931BCW5_9BACT</name>
<evidence type="ECO:0000313" key="2">
    <source>
        <dbReference type="EMBL" id="MBF9140348.1"/>
    </source>
</evidence>
<feature type="domain" description="Mce/MlaD" evidence="1">
    <location>
        <begin position="28"/>
        <end position="95"/>
    </location>
</feature>
<dbReference type="AlphaFoldDB" id="A0A931BCW5"/>
<protein>
    <recommendedName>
        <fullName evidence="1">Mce/MlaD domain-containing protein</fullName>
    </recommendedName>
</protein>
<dbReference type="RefSeq" id="WP_196284705.1">
    <property type="nucleotide sequence ID" value="NZ_JADQDP010000001.1"/>
</dbReference>
<keyword evidence="3" id="KW-1185">Reference proteome</keyword>
<accession>A0A931BCW5</accession>
<dbReference type="Proteomes" id="UP000645610">
    <property type="component" value="Unassembled WGS sequence"/>
</dbReference>
<dbReference type="Pfam" id="PF02470">
    <property type="entry name" value="MlaD"/>
    <property type="match status" value="1"/>
</dbReference>
<evidence type="ECO:0000259" key="1">
    <source>
        <dbReference type="Pfam" id="PF02470"/>
    </source>
</evidence>
<proteinExistence type="predicted"/>
<gene>
    <name evidence="2" type="ORF">I2I01_01800</name>
</gene>
<dbReference type="InterPro" id="IPR003399">
    <property type="entry name" value="Mce/MlaD"/>
</dbReference>
<evidence type="ECO:0000313" key="3">
    <source>
        <dbReference type="Proteomes" id="UP000645610"/>
    </source>
</evidence>
<comment type="caution">
    <text evidence="2">The sequence shown here is derived from an EMBL/GenBank/DDBJ whole genome shotgun (WGS) entry which is preliminary data.</text>
</comment>
<reference evidence="2 3" key="1">
    <citation type="submission" date="2020-11" db="EMBL/GenBank/DDBJ databases">
        <authorList>
            <person name="Kim M.K."/>
        </authorList>
    </citation>
    <scope>NUCLEOTIDE SEQUENCE [LARGE SCALE GENOMIC DNA]</scope>
    <source>
        <strain evidence="2 3">BT439</strain>
    </source>
</reference>
<organism evidence="2 3">
    <name type="scientific">Hymenobacter properus</name>
    <dbReference type="NCBI Taxonomy" id="2791026"/>
    <lineage>
        <taxon>Bacteria</taxon>
        <taxon>Pseudomonadati</taxon>
        <taxon>Bacteroidota</taxon>
        <taxon>Cytophagia</taxon>
        <taxon>Cytophagales</taxon>
        <taxon>Hymenobacteraceae</taxon>
        <taxon>Hymenobacter</taxon>
    </lineage>
</organism>